<dbReference type="Pfam" id="PF00589">
    <property type="entry name" value="Phage_integrase"/>
    <property type="match status" value="1"/>
</dbReference>
<protein>
    <submittedName>
        <fullName evidence="3">Recombinase</fullName>
    </submittedName>
</protein>
<evidence type="ECO:0000313" key="3">
    <source>
        <dbReference type="EMBL" id="BAU99981.1"/>
    </source>
</evidence>
<evidence type="ECO:0000313" key="4">
    <source>
        <dbReference type="Proteomes" id="UP000243847"/>
    </source>
</evidence>
<sequence>MVKAFKAFLLSNQIRAIRAHDMRHTAAVLGLEAGVRIEAVSQGLGHSRIDVTKSVYAPHVQPLMAEFTIGVSEYIAPEDEMVRVREVCAS</sequence>
<accession>A0A173LZN6</accession>
<dbReference type="InterPro" id="IPR013762">
    <property type="entry name" value="Integrase-like_cat_sf"/>
</dbReference>
<reference evidence="3 4" key="1">
    <citation type="journal article" date="2016" name="Genome Announc.">
        <title>Complete Genome Sequence of Aurantimicrobium minutum Type Strain KNCT, a Planktonic Ultramicrobacterium Isolated from River Water.</title>
        <authorList>
            <person name="Nakai R."/>
            <person name="Fujisawa T."/>
            <person name="Nakamura Y."/>
            <person name="Nishide H."/>
            <person name="Uchiyama I."/>
            <person name="Baba T."/>
            <person name="Toyoda A."/>
            <person name="Fujiyama A."/>
            <person name="Naganuma T."/>
            <person name="Niki H."/>
        </authorList>
    </citation>
    <scope>NUCLEOTIDE SEQUENCE [LARGE SCALE GENOMIC DNA]</scope>
    <source>
        <strain evidence="3 4">KNC</strain>
    </source>
</reference>
<evidence type="ECO:0000256" key="1">
    <source>
        <dbReference type="ARBA" id="ARBA00023172"/>
    </source>
</evidence>
<dbReference type="KEGG" id="amin:AUMI_114390"/>
<proteinExistence type="predicted"/>
<dbReference type="Proteomes" id="UP000243847">
    <property type="component" value="Chromosome sequence1"/>
</dbReference>
<feature type="domain" description="Tyr recombinase" evidence="2">
    <location>
        <begin position="1"/>
        <end position="70"/>
    </location>
</feature>
<dbReference type="GO" id="GO:0015074">
    <property type="term" value="P:DNA integration"/>
    <property type="evidence" value="ECO:0007669"/>
    <property type="project" value="InterPro"/>
</dbReference>
<organism evidence="3 4">
    <name type="scientific">Aurantimicrobium minutum</name>
    <dbReference type="NCBI Taxonomy" id="708131"/>
    <lineage>
        <taxon>Bacteria</taxon>
        <taxon>Bacillati</taxon>
        <taxon>Actinomycetota</taxon>
        <taxon>Actinomycetes</taxon>
        <taxon>Micrococcales</taxon>
        <taxon>Microbacteriaceae</taxon>
        <taxon>Aurantimicrobium</taxon>
    </lineage>
</organism>
<dbReference type="SUPFAM" id="SSF56349">
    <property type="entry name" value="DNA breaking-rejoining enzymes"/>
    <property type="match status" value="1"/>
</dbReference>
<evidence type="ECO:0000259" key="2">
    <source>
        <dbReference type="PROSITE" id="PS51898"/>
    </source>
</evidence>
<dbReference type="InterPro" id="IPR011010">
    <property type="entry name" value="DNA_brk_join_enz"/>
</dbReference>
<dbReference type="GO" id="GO:0006310">
    <property type="term" value="P:DNA recombination"/>
    <property type="evidence" value="ECO:0007669"/>
    <property type="project" value="UniProtKB-KW"/>
</dbReference>
<dbReference type="PROSITE" id="PS51898">
    <property type="entry name" value="TYR_RECOMBINASE"/>
    <property type="match status" value="1"/>
</dbReference>
<dbReference type="GO" id="GO:0003677">
    <property type="term" value="F:DNA binding"/>
    <property type="evidence" value="ECO:0007669"/>
    <property type="project" value="InterPro"/>
</dbReference>
<dbReference type="EMBL" id="AP017457">
    <property type="protein sequence ID" value="BAU99981.1"/>
    <property type="molecule type" value="Genomic_DNA"/>
</dbReference>
<keyword evidence="1" id="KW-0233">DNA recombination</keyword>
<dbReference type="Gene3D" id="1.10.443.10">
    <property type="entry name" value="Intergrase catalytic core"/>
    <property type="match status" value="1"/>
</dbReference>
<name>A0A173LZN6_9MICO</name>
<gene>
    <name evidence="3" type="ORF">AUMI_114390</name>
</gene>
<dbReference type="InterPro" id="IPR002104">
    <property type="entry name" value="Integrase_catalytic"/>
</dbReference>
<dbReference type="AlphaFoldDB" id="A0A173LZN6"/>